<feature type="transmembrane region" description="Helical" evidence="7">
    <location>
        <begin position="823"/>
        <end position="845"/>
    </location>
</feature>
<feature type="transmembrane region" description="Helical" evidence="7">
    <location>
        <begin position="442"/>
        <end position="464"/>
    </location>
</feature>
<evidence type="ECO:0000259" key="8">
    <source>
        <dbReference type="Pfam" id="PF02687"/>
    </source>
</evidence>
<dbReference type="NCBIfam" id="TIGR03434">
    <property type="entry name" value="ADOP"/>
    <property type="match status" value="1"/>
</dbReference>
<evidence type="ECO:0000259" key="9">
    <source>
        <dbReference type="Pfam" id="PF12704"/>
    </source>
</evidence>
<sequence length="943" mass="100844">MTWLRNLTHGLRSLIHKPSVDRELDEELAAFAAASAADKQRSGMSAREARRAARAEIGSMGAVKHQVWSSRWEGTFDAILQDTRFSLRMLLKSPGFTFVALLSLALGIGANTAIFTLLNQVLLQNLPVEHPEQLVTLGETSSSGVAGGIDLGDYGLFPWYFARQLASDHGPFQGIASYCSFSDKASIRLPGSASTDAAILAPVTLVSGNYFDLIGAHPFLGRAINNTDDATPGSGAVVVLSYHFWQEQLSANPNILGKTLTVNGTPFAIVGIMPPSFHGLKQDLVAADLWTPISMQPQVLSQASFLTRDGPYFLQLFARLSPQAANDKAAFAQSQAWLDQQIRTGIRANDATQITPAREGEIARHTVPLIPAARGASFLRSRYGASLWILMGVVGLVLLIACANLANFLLARATARQRELATRLALGSSRIRILRQSLIETLLLSLLGGALGLTLAFVATRVLIAYVSNGEGYTALSPTPDPAVLLFTLGVCVTTALLFGIAPALTAARTGAGSLTSNTRVSTAGRSAQLLPKSLVAAQVILSLLLLITAGLFLRTLQNLQDQDFGFDSSHLLIAWINPKLVGYKPSQTPALHQSLLERISAIPGVRSAALAAAPPMSSGNWSSSFKIEGYTPGPKESMNSVLNRVSGQYFETAGIPIITGRAIGDSDTQTTGKVAIINESAARRFFPKGGIIGRNITIDIDSVKGPWRIVGIARDTKNIDPRQTDQPIMIWIPLAQIPPMAPVAFVGPPTPGQPVPQEENQDRFASVILARTTGDPAKTIADLRSAVTQVDPNLPIIDIRTIEQHIGGFMTQLTLVSRLCGFFSILALVLAAIGLYGVMSYSVVRRTSEIGIRLALGAQAQTVLWMILRESLLLLIIGVAVGLPLTLSLTRLLRDQLYGLTATDPITFAGAIAVVALITVVAAWLPARRAAKVDPMIALRCE</sequence>
<reference evidence="11" key="1">
    <citation type="journal article" date="2019" name="Int. J. Syst. Evol. Microbiol.">
        <title>The Global Catalogue of Microorganisms (GCM) 10K type strain sequencing project: providing services to taxonomists for standard genome sequencing and annotation.</title>
        <authorList>
            <consortium name="The Broad Institute Genomics Platform"/>
            <consortium name="The Broad Institute Genome Sequencing Center for Infectious Disease"/>
            <person name="Wu L."/>
            <person name="Ma J."/>
        </authorList>
    </citation>
    <scope>NUCLEOTIDE SEQUENCE [LARGE SCALE GENOMIC DNA]</scope>
    <source>
        <strain evidence="11">JCM 4087</strain>
    </source>
</reference>
<keyword evidence="4 7" id="KW-1133">Transmembrane helix</keyword>
<comment type="caution">
    <text evidence="10">The sequence shown here is derived from an EMBL/GenBank/DDBJ whole genome shotgun (WGS) entry which is preliminary data.</text>
</comment>
<dbReference type="Pfam" id="PF12704">
    <property type="entry name" value="MacB_PCD"/>
    <property type="match status" value="2"/>
</dbReference>
<accession>A0ABW1EJ46</accession>
<dbReference type="EMBL" id="JBHSPH010000009">
    <property type="protein sequence ID" value="MFC5864311.1"/>
    <property type="molecule type" value="Genomic_DNA"/>
</dbReference>
<comment type="subcellular location">
    <subcellularLocation>
        <location evidence="1">Cell membrane</location>
        <topology evidence="1">Multi-pass membrane protein</topology>
    </subcellularLocation>
</comment>
<dbReference type="InterPro" id="IPR017800">
    <property type="entry name" value="ADOP"/>
</dbReference>
<comment type="similarity">
    <text evidence="6">Belongs to the ABC-4 integral membrane protein family.</text>
</comment>
<dbReference type="Pfam" id="PF02687">
    <property type="entry name" value="FtsX"/>
    <property type="match status" value="2"/>
</dbReference>
<proteinExistence type="inferred from homology"/>
<protein>
    <submittedName>
        <fullName evidence="10">ABC transporter permease</fullName>
    </submittedName>
</protein>
<dbReference type="InterPro" id="IPR050250">
    <property type="entry name" value="Macrolide_Exporter_MacB"/>
</dbReference>
<evidence type="ECO:0000256" key="7">
    <source>
        <dbReference type="SAM" id="Phobius"/>
    </source>
</evidence>
<keyword evidence="3 7" id="KW-0812">Transmembrane</keyword>
<evidence type="ECO:0000256" key="4">
    <source>
        <dbReference type="ARBA" id="ARBA00022989"/>
    </source>
</evidence>
<evidence type="ECO:0000256" key="6">
    <source>
        <dbReference type="ARBA" id="ARBA00038076"/>
    </source>
</evidence>
<dbReference type="NCBIfam" id="NF038403">
    <property type="entry name" value="perm_prefix_1"/>
    <property type="match status" value="1"/>
</dbReference>
<dbReference type="InterPro" id="IPR003838">
    <property type="entry name" value="ABC3_permease_C"/>
</dbReference>
<feature type="transmembrane region" description="Helical" evidence="7">
    <location>
        <begin position="535"/>
        <end position="554"/>
    </location>
</feature>
<keyword evidence="5 7" id="KW-0472">Membrane</keyword>
<feature type="transmembrane region" description="Helical" evidence="7">
    <location>
        <begin position="387"/>
        <end position="410"/>
    </location>
</feature>
<dbReference type="PANTHER" id="PTHR30572">
    <property type="entry name" value="MEMBRANE COMPONENT OF TRANSPORTER-RELATED"/>
    <property type="match status" value="1"/>
</dbReference>
<feature type="transmembrane region" description="Helical" evidence="7">
    <location>
        <begin position="873"/>
        <end position="894"/>
    </location>
</feature>
<feature type="domain" description="ABC3 transporter permease C-terminal" evidence="8">
    <location>
        <begin position="823"/>
        <end position="936"/>
    </location>
</feature>
<feature type="transmembrane region" description="Helical" evidence="7">
    <location>
        <begin position="96"/>
        <end position="118"/>
    </location>
</feature>
<dbReference type="InterPro" id="IPR047928">
    <property type="entry name" value="Perm_prefix_1"/>
</dbReference>
<feature type="transmembrane region" description="Helical" evidence="7">
    <location>
        <begin position="484"/>
        <end position="505"/>
    </location>
</feature>
<keyword evidence="2" id="KW-1003">Cell membrane</keyword>
<evidence type="ECO:0000256" key="3">
    <source>
        <dbReference type="ARBA" id="ARBA00022692"/>
    </source>
</evidence>
<feature type="transmembrane region" description="Helical" evidence="7">
    <location>
        <begin position="906"/>
        <end position="928"/>
    </location>
</feature>
<feature type="domain" description="MacB-like periplasmic core" evidence="9">
    <location>
        <begin position="540"/>
        <end position="738"/>
    </location>
</feature>
<evidence type="ECO:0000313" key="11">
    <source>
        <dbReference type="Proteomes" id="UP001596091"/>
    </source>
</evidence>
<evidence type="ECO:0000256" key="5">
    <source>
        <dbReference type="ARBA" id="ARBA00023136"/>
    </source>
</evidence>
<feature type="domain" description="ABC3 transporter permease C-terminal" evidence="8">
    <location>
        <begin position="393"/>
        <end position="510"/>
    </location>
</feature>
<evidence type="ECO:0000256" key="2">
    <source>
        <dbReference type="ARBA" id="ARBA00022475"/>
    </source>
</evidence>
<dbReference type="PANTHER" id="PTHR30572:SF4">
    <property type="entry name" value="ABC TRANSPORTER PERMEASE YTRF"/>
    <property type="match status" value="1"/>
</dbReference>
<name>A0ABW1EJ46_9BACT</name>
<evidence type="ECO:0000256" key="1">
    <source>
        <dbReference type="ARBA" id="ARBA00004651"/>
    </source>
</evidence>
<feature type="domain" description="MacB-like periplasmic core" evidence="9">
    <location>
        <begin position="97"/>
        <end position="330"/>
    </location>
</feature>
<dbReference type="InterPro" id="IPR025857">
    <property type="entry name" value="MacB_PCD"/>
</dbReference>
<evidence type="ECO:0000313" key="10">
    <source>
        <dbReference type="EMBL" id="MFC5864311.1"/>
    </source>
</evidence>
<keyword evidence="11" id="KW-1185">Reference proteome</keyword>
<dbReference type="Proteomes" id="UP001596091">
    <property type="component" value="Unassembled WGS sequence"/>
</dbReference>
<organism evidence="10 11">
    <name type="scientific">Acidicapsa dinghuensis</name>
    <dbReference type="NCBI Taxonomy" id="2218256"/>
    <lineage>
        <taxon>Bacteria</taxon>
        <taxon>Pseudomonadati</taxon>
        <taxon>Acidobacteriota</taxon>
        <taxon>Terriglobia</taxon>
        <taxon>Terriglobales</taxon>
        <taxon>Acidobacteriaceae</taxon>
        <taxon>Acidicapsa</taxon>
    </lineage>
</organism>
<dbReference type="RefSeq" id="WP_263342046.1">
    <property type="nucleotide sequence ID" value="NZ_JAGSYH010000009.1"/>
</dbReference>
<gene>
    <name evidence="10" type="ORF">ACFPT7_18540</name>
</gene>